<dbReference type="SUPFAM" id="SSF53850">
    <property type="entry name" value="Periplasmic binding protein-like II"/>
    <property type="match status" value="1"/>
</dbReference>
<reference evidence="5" key="1">
    <citation type="submission" date="2016-02" db="EMBL/GenBank/DDBJ databases">
        <authorList>
            <person name="Holder M.E."/>
            <person name="Ajami N.J."/>
            <person name="Petrosino J.F."/>
        </authorList>
    </citation>
    <scope>NUCLEOTIDE SEQUENCE [LARGE SCALE GENOMIC DNA]</scope>
    <source>
        <strain evidence="5">CCUG 36733</strain>
    </source>
</reference>
<dbReference type="Proteomes" id="UP000065220">
    <property type="component" value="Chromosome"/>
</dbReference>
<dbReference type="PANTHER" id="PTHR35936">
    <property type="entry name" value="MEMBRANE-BOUND LYTIC MUREIN TRANSGLYCOSYLASE F"/>
    <property type="match status" value="1"/>
</dbReference>
<dbReference type="InterPro" id="IPR001638">
    <property type="entry name" value="Solute-binding_3/MltF_N"/>
</dbReference>
<dbReference type="STRING" id="111015.AXF14_09975"/>
<dbReference type="AlphaFoldDB" id="A0A0X8JFE4"/>
<proteinExistence type="predicted"/>
<accession>A0A0X8JFE4</accession>
<dbReference type="CDD" id="cd01004">
    <property type="entry name" value="PBP2_MidA_like"/>
    <property type="match status" value="1"/>
</dbReference>
<sequence>MRVPTARRAIVVATGLTLAVGLAGCTNAADWHASGSASSSSSADQGYDTSTVEEQADIAALLPEDALSDGVLDIGTSTAYPPGEFLDSDGTPIGYEVDLTHAIARVLGVKTTTHSAAFDSIISSIGSKYDLGVAAMTITTARESAVDMISYINVGSQFNVQTGNPKSIDPSDTMNLCGLTIGVQTGTGQETELGTDSQKCQDAGRAAIQVRSYSKQSEAATALVGGTIDATYSDSTVAGYAAQLTDGQVETVGEVVDALPQGIAVSKDDPQLTKAVQAAVQYLMDEGIWTDILASWGVKDAALTKAELNPSVDG</sequence>
<dbReference type="Gene3D" id="3.40.190.10">
    <property type="entry name" value="Periplasmic binding protein-like II"/>
    <property type="match status" value="2"/>
</dbReference>
<evidence type="ECO:0000259" key="3">
    <source>
        <dbReference type="SMART" id="SM00062"/>
    </source>
</evidence>
<feature type="chain" id="PRO_5007067381" evidence="2">
    <location>
        <begin position="29"/>
        <end position="314"/>
    </location>
</feature>
<dbReference type="OrthoDB" id="4633994at2"/>
<evidence type="ECO:0000313" key="5">
    <source>
        <dbReference type="Proteomes" id="UP000065220"/>
    </source>
</evidence>
<dbReference type="PANTHER" id="PTHR35936:SF17">
    <property type="entry name" value="ARGININE-BINDING EXTRACELLULAR PROTEIN ARTP"/>
    <property type="match status" value="1"/>
</dbReference>
<dbReference type="PROSITE" id="PS51257">
    <property type="entry name" value="PROKAR_LIPOPROTEIN"/>
    <property type="match status" value="1"/>
</dbReference>
<dbReference type="RefSeq" id="WP_067942930.1">
    <property type="nucleotide sequence ID" value="NZ_CP014228.1"/>
</dbReference>
<protein>
    <submittedName>
        <fullName evidence="4">ABC transporter substrate-binding protein</fullName>
    </submittedName>
</protein>
<evidence type="ECO:0000256" key="2">
    <source>
        <dbReference type="SAM" id="SignalP"/>
    </source>
</evidence>
<feature type="signal peptide" evidence="2">
    <location>
        <begin position="1"/>
        <end position="28"/>
    </location>
</feature>
<dbReference type="Pfam" id="PF00497">
    <property type="entry name" value="SBP_bac_3"/>
    <property type="match status" value="1"/>
</dbReference>
<organism evidence="4 5">
    <name type="scientific">Actinomyces radicidentis</name>
    <dbReference type="NCBI Taxonomy" id="111015"/>
    <lineage>
        <taxon>Bacteria</taxon>
        <taxon>Bacillati</taxon>
        <taxon>Actinomycetota</taxon>
        <taxon>Actinomycetes</taxon>
        <taxon>Actinomycetales</taxon>
        <taxon>Actinomycetaceae</taxon>
        <taxon>Actinomyces</taxon>
    </lineage>
</organism>
<evidence type="ECO:0000256" key="1">
    <source>
        <dbReference type="ARBA" id="ARBA00022729"/>
    </source>
</evidence>
<keyword evidence="1 2" id="KW-0732">Signal</keyword>
<keyword evidence="5" id="KW-1185">Reference proteome</keyword>
<dbReference type="KEGG" id="ard:AXF14_09975"/>
<gene>
    <name evidence="4" type="ORF">AXF14_09975</name>
</gene>
<evidence type="ECO:0000313" key="4">
    <source>
        <dbReference type="EMBL" id="AMD87849.1"/>
    </source>
</evidence>
<name>A0A0X8JFE4_ACTRD</name>
<dbReference type="SMART" id="SM00062">
    <property type="entry name" value="PBPb"/>
    <property type="match status" value="1"/>
</dbReference>
<dbReference type="EMBL" id="CP014228">
    <property type="protein sequence ID" value="AMD87849.1"/>
    <property type="molecule type" value="Genomic_DNA"/>
</dbReference>
<feature type="domain" description="Solute-binding protein family 3/N-terminal" evidence="3">
    <location>
        <begin position="71"/>
        <end position="300"/>
    </location>
</feature>